<dbReference type="InterPro" id="IPR000157">
    <property type="entry name" value="TIR_dom"/>
</dbReference>
<evidence type="ECO:0000313" key="3">
    <source>
        <dbReference type="EMBL" id="QJT00103.1"/>
    </source>
</evidence>
<dbReference type="AlphaFoldDB" id="A0A6M4WUQ6"/>
<evidence type="ECO:0000313" key="4">
    <source>
        <dbReference type="Proteomes" id="UP000502665"/>
    </source>
</evidence>
<dbReference type="InterPro" id="IPR035897">
    <property type="entry name" value="Toll_tir_struct_dom_sf"/>
</dbReference>
<feature type="domain" description="TIR" evidence="2">
    <location>
        <begin position="227"/>
        <end position="335"/>
    </location>
</feature>
<dbReference type="EMBL" id="CP049838">
    <property type="protein sequence ID" value="QJT00103.1"/>
    <property type="molecule type" value="Genomic_DNA"/>
</dbReference>
<protein>
    <submittedName>
        <fullName evidence="3">Toll/interleukin-1 receptor domain-containing protein</fullName>
    </submittedName>
</protein>
<sequence>MDPAAFFYTSCVRADGWRALTRFHTDLEYHLRIQEGFGVSGVIGALMEPESARESDVTRAGVMIALYSPRYFKDRGAGLEWAIFGARMRHHEDTRGMVARGCLIPLCWKPVHDGDVPESVRQSVEQPGPFDWLRHDGLESLAASTQAEAEVRYYALVEQLAKTIAESGGTELEPLGVTDARTLPPAFGRESATPPGQLPEGAAGERWARRWLDARDPAARGHGPGSVAISYVGADQPWADWMMEVLEQRGHEVELWRWRAGRERLPDAVARARNSAESLLVIFSHNYFAAGDTAPTEWEEAFLPISGWPSPSVLVQIDAAPRPLLVRDAQVVVLAGTDLAEAEQRIGEVLPRTRRQSQDRGSGR</sequence>
<feature type="region of interest" description="Disordered" evidence="1">
    <location>
        <begin position="183"/>
        <end position="203"/>
    </location>
</feature>
<keyword evidence="4" id="KW-1185">Reference proteome</keyword>
<reference evidence="3" key="1">
    <citation type="submission" date="2020-03" db="EMBL/GenBank/DDBJ databases">
        <title>Molecular networking-based the target discovery of potent antiproliferative macrolactams: 5/6/7/16 polycyclic ansamycins and glycosylated trienomycin from Streptomyces cacaoi subsp. asoensis.</title>
        <authorList>
            <person name="Liu L.-L."/>
        </authorList>
    </citation>
    <scope>NUCLEOTIDE SEQUENCE [LARGE SCALE GENOMIC DNA]</scope>
    <source>
        <strain evidence="3">H2S5</strain>
    </source>
</reference>
<gene>
    <name evidence="3" type="ORF">G9272_07245</name>
</gene>
<evidence type="ECO:0000259" key="2">
    <source>
        <dbReference type="Pfam" id="PF13676"/>
    </source>
</evidence>
<accession>A0A6M4WUQ6</accession>
<evidence type="ECO:0000256" key="1">
    <source>
        <dbReference type="SAM" id="MobiDB-lite"/>
    </source>
</evidence>
<dbReference type="Pfam" id="PF13676">
    <property type="entry name" value="TIR_2"/>
    <property type="match status" value="1"/>
</dbReference>
<proteinExistence type="predicted"/>
<dbReference type="RefSeq" id="WP_171395755.1">
    <property type="nucleotide sequence ID" value="NZ_CP049838.1"/>
</dbReference>
<name>A0A6M4WUQ6_9ACTN</name>
<dbReference type="Proteomes" id="UP000502665">
    <property type="component" value="Chromosome"/>
</dbReference>
<dbReference type="SUPFAM" id="SSF52200">
    <property type="entry name" value="Toll/Interleukin receptor TIR domain"/>
    <property type="match status" value="1"/>
</dbReference>
<organism evidence="3 4">
    <name type="scientific">Streptomyces asoensis</name>
    <dbReference type="NCBI Taxonomy" id="249586"/>
    <lineage>
        <taxon>Bacteria</taxon>
        <taxon>Bacillati</taxon>
        <taxon>Actinomycetota</taxon>
        <taxon>Actinomycetes</taxon>
        <taxon>Kitasatosporales</taxon>
        <taxon>Streptomycetaceae</taxon>
        <taxon>Streptomyces</taxon>
    </lineage>
</organism>
<dbReference type="GO" id="GO:0007165">
    <property type="term" value="P:signal transduction"/>
    <property type="evidence" value="ECO:0007669"/>
    <property type="project" value="InterPro"/>
</dbReference>
<keyword evidence="3" id="KW-0675">Receptor</keyword>